<evidence type="ECO:0000313" key="3">
    <source>
        <dbReference type="Proteomes" id="UP000001072"/>
    </source>
</evidence>
<accession>F4SC50</accession>
<dbReference type="EMBL" id="GL883200">
    <property type="protein sequence ID" value="EGF97766.1"/>
    <property type="molecule type" value="Genomic_DNA"/>
</dbReference>
<dbReference type="VEuPathDB" id="FungiDB:MELLADRAFT_69777"/>
<evidence type="ECO:0000313" key="2">
    <source>
        <dbReference type="EMBL" id="EGF97766.1"/>
    </source>
</evidence>
<name>F4SC50_MELLP</name>
<dbReference type="AlphaFoldDB" id="F4SC50"/>
<feature type="compositionally biased region" description="Low complexity" evidence="1">
    <location>
        <begin position="14"/>
        <end position="25"/>
    </location>
</feature>
<reference evidence="3" key="1">
    <citation type="journal article" date="2011" name="Proc. Natl. Acad. Sci. U.S.A.">
        <title>Obligate biotrophy features unraveled by the genomic analysis of rust fungi.</title>
        <authorList>
            <person name="Duplessis S."/>
            <person name="Cuomo C.A."/>
            <person name="Lin Y.-C."/>
            <person name="Aerts A."/>
            <person name="Tisserant E."/>
            <person name="Veneault-Fourrey C."/>
            <person name="Joly D.L."/>
            <person name="Hacquard S."/>
            <person name="Amselem J."/>
            <person name="Cantarel B.L."/>
            <person name="Chiu R."/>
            <person name="Coutinho P.M."/>
            <person name="Feau N."/>
            <person name="Field M."/>
            <person name="Frey P."/>
            <person name="Gelhaye E."/>
            <person name="Goldberg J."/>
            <person name="Grabherr M.G."/>
            <person name="Kodira C.D."/>
            <person name="Kohler A."/>
            <person name="Kuees U."/>
            <person name="Lindquist E.A."/>
            <person name="Lucas S.M."/>
            <person name="Mago R."/>
            <person name="Mauceli E."/>
            <person name="Morin E."/>
            <person name="Murat C."/>
            <person name="Pangilinan J.L."/>
            <person name="Park R."/>
            <person name="Pearson M."/>
            <person name="Quesneville H."/>
            <person name="Rouhier N."/>
            <person name="Sakthikumar S."/>
            <person name="Salamov A.A."/>
            <person name="Schmutz J."/>
            <person name="Selles B."/>
            <person name="Shapiro H."/>
            <person name="Tanguay P."/>
            <person name="Tuskan G.A."/>
            <person name="Henrissat B."/>
            <person name="Van de Peer Y."/>
            <person name="Rouze P."/>
            <person name="Ellis J.G."/>
            <person name="Dodds P.N."/>
            <person name="Schein J.E."/>
            <person name="Zhong S."/>
            <person name="Hamelin R.C."/>
            <person name="Grigoriev I.V."/>
            <person name="Szabo L.J."/>
            <person name="Martin F."/>
        </authorList>
    </citation>
    <scope>NUCLEOTIDE SEQUENCE [LARGE SCALE GENOMIC DNA]</scope>
    <source>
        <strain evidence="3">98AG31 / pathotype 3-4-7</strain>
    </source>
</reference>
<proteinExistence type="predicted"/>
<sequence>MLPNYSDSPPNSPTPLITNNNTSTSNSIAQIDTHSIILPDYSDNSCPNSPTHLVTKKDTPAFNSSPQINSNSFMLPDYPDESSPNSPAPLITKKDTSTSGGQINPNSFILPDYSDDSSPKSPTTLITKNNTQFKQIDESMQYQILHSDPTIPLSVSYMGGDLIMKLLNKDVGLRINSYSDLTSHDFFTSKFIV</sequence>
<feature type="region of interest" description="Disordered" evidence="1">
    <location>
        <begin position="49"/>
        <end position="121"/>
    </location>
</feature>
<dbReference type="RefSeq" id="XP_007418954.1">
    <property type="nucleotide sequence ID" value="XM_007418892.1"/>
</dbReference>
<dbReference type="GeneID" id="18931319"/>
<feature type="compositionally biased region" description="Polar residues" evidence="1">
    <location>
        <begin position="61"/>
        <end position="73"/>
    </location>
</feature>
<keyword evidence="3" id="KW-1185">Reference proteome</keyword>
<protein>
    <submittedName>
        <fullName evidence="2">Uncharacterized protein</fullName>
    </submittedName>
</protein>
<dbReference type="HOGENOM" id="CLU_1409078_0_0_1"/>
<dbReference type="InParanoid" id="F4SC50"/>
<gene>
    <name evidence="2" type="ORF">MELLADRAFT_69777</name>
</gene>
<feature type="region of interest" description="Disordered" evidence="1">
    <location>
        <begin position="1"/>
        <end position="25"/>
    </location>
</feature>
<dbReference type="KEGG" id="mlr:MELLADRAFT_69777"/>
<feature type="compositionally biased region" description="Polar residues" evidence="1">
    <location>
        <begin position="97"/>
        <end position="107"/>
    </location>
</feature>
<organism evidence="3">
    <name type="scientific">Melampsora larici-populina (strain 98AG31 / pathotype 3-4-7)</name>
    <name type="common">Poplar leaf rust fungus</name>
    <dbReference type="NCBI Taxonomy" id="747676"/>
    <lineage>
        <taxon>Eukaryota</taxon>
        <taxon>Fungi</taxon>
        <taxon>Dikarya</taxon>
        <taxon>Basidiomycota</taxon>
        <taxon>Pucciniomycotina</taxon>
        <taxon>Pucciniomycetes</taxon>
        <taxon>Pucciniales</taxon>
        <taxon>Melampsoraceae</taxon>
        <taxon>Melampsora</taxon>
    </lineage>
</organism>
<evidence type="ECO:0000256" key="1">
    <source>
        <dbReference type="SAM" id="MobiDB-lite"/>
    </source>
</evidence>
<dbReference type="Proteomes" id="UP000001072">
    <property type="component" value="Unassembled WGS sequence"/>
</dbReference>